<organism evidence="20 21">
    <name type="scientific">Cyprinus carpio carpio</name>
    <dbReference type="NCBI Taxonomy" id="630221"/>
    <lineage>
        <taxon>Eukaryota</taxon>
        <taxon>Metazoa</taxon>
        <taxon>Chordata</taxon>
        <taxon>Craniata</taxon>
        <taxon>Vertebrata</taxon>
        <taxon>Euteleostomi</taxon>
        <taxon>Actinopterygii</taxon>
        <taxon>Neopterygii</taxon>
        <taxon>Teleostei</taxon>
        <taxon>Ostariophysi</taxon>
        <taxon>Cypriniformes</taxon>
        <taxon>Cyprinidae</taxon>
        <taxon>Cyprininae</taxon>
        <taxon>Cyprinus</taxon>
    </lineage>
</organism>
<feature type="transmembrane region" description="Helical" evidence="18">
    <location>
        <begin position="719"/>
        <end position="741"/>
    </location>
</feature>
<feature type="compositionally biased region" description="Basic residues" evidence="17">
    <location>
        <begin position="1"/>
        <end position="12"/>
    </location>
</feature>
<dbReference type="Pfam" id="PF12796">
    <property type="entry name" value="Ank_2"/>
    <property type="match status" value="1"/>
</dbReference>
<dbReference type="PANTHER" id="PTHR10117:SF8">
    <property type="entry name" value="SHORT TRANSIENT RECEPTOR POTENTIAL CHANNEL 3"/>
    <property type="match status" value="1"/>
</dbReference>
<evidence type="ECO:0000256" key="15">
    <source>
        <dbReference type="ARBA" id="ARBA00036634"/>
    </source>
</evidence>
<feature type="region of interest" description="Disordered" evidence="17">
    <location>
        <begin position="1"/>
        <end position="66"/>
    </location>
</feature>
<name>A0A9J8C9N9_CYPCA</name>
<dbReference type="Gene3D" id="1.25.40.20">
    <property type="entry name" value="Ankyrin repeat-containing domain"/>
    <property type="match status" value="1"/>
</dbReference>
<evidence type="ECO:0000256" key="11">
    <source>
        <dbReference type="ARBA" id="ARBA00023065"/>
    </source>
</evidence>
<evidence type="ECO:0000256" key="13">
    <source>
        <dbReference type="ARBA" id="ARBA00023180"/>
    </source>
</evidence>
<keyword evidence="3" id="KW-1003">Cell membrane</keyword>
<keyword evidence="11" id="KW-0406">Ion transport</keyword>
<dbReference type="AlphaFoldDB" id="A0A9J8C9N9"/>
<dbReference type="PANTHER" id="PTHR10117">
    <property type="entry name" value="TRANSIENT RECEPTOR POTENTIAL CHANNEL"/>
    <property type="match status" value="1"/>
</dbReference>
<dbReference type="GO" id="GO:0051480">
    <property type="term" value="P:regulation of cytosolic calcium ion concentration"/>
    <property type="evidence" value="ECO:0007669"/>
    <property type="project" value="TreeGrafter"/>
</dbReference>
<evidence type="ECO:0000256" key="5">
    <source>
        <dbReference type="ARBA" id="ARBA00022673"/>
    </source>
</evidence>
<sequence length="891" mass="102080">MSMKGRGSKYQKRVSFSEDEDEQCWKEENGGVDAHNLKSGQGKTVRDSSGYYRHNMKSSDSFPHRRMTLPREKGRRQAVRGPAFMFNARGSSLTAEEERFLDAAEYGNIPVVRKMLEESSTLNVNCVDYMGQNGLQLAVGNEHLEVTELLLRRDNLARVGDALLLAISKGYVRIVEALLGHPSFSGGERLTRSPCELQDDDFYSYDEDGTRFSPDITPIILAAHCQKYEVVHMLLMKGARIERPHDYFCKCADCTEKQRKDSFSHSRSRINAYRGLASPAYLSLSSEDPVLTALELSNELTKLANIEKEFKDKKNRNKETSQNNGFFLNDYRKLSMQCKDFVVGVLDLCRDTEEVEAILNGDISAELEEGQHHRSLLSRVKLAIKYEVKKFVAHPNCQQQLLTIWYENLSGLREQTTAVKCLVVLVVALGLPLLAVGYWFAPCSKLGKVLRSPFMKFVAHAASFIIFLCLLVFNASDRFEGITTLPNVTVTDYPLQIFRVKTTQFSWTEILIMVWVAGMMWSECKELWTEGPREYIMQLWNVLDFGMLSIFIAAFTARFFAFLQAMKAQEYVDEKIHASDLSLVTLPPDIKYFTYARDKWVPSDPQLISEGLYAIAVVLSFSRIAYILPANESFGPLQISLGRTVKDIFKFMVLFIMVFLAFMIGMFILYSYYLGAKVNPAFTTVEESFKTLFWSIFGLSEVSSVVLKYDHKFIENIGYVLYGIYNVTMVVVLLNMLIAMINSSYQEIEDDADVEWKFARSKLWLSYFDNGKTLPPPFSIVPSPKSFYLCVKRLVNLLRCRRRRLKKDVELGMDNSKSRQIMKRLIKRYVLKAQVDKENDEVNEGELKEIKQDISSLRYELLEEKSQATEELSLLIQKLSDKLNTRPVHPH</sequence>
<dbReference type="NCBIfam" id="TIGR00870">
    <property type="entry name" value="trp"/>
    <property type="match status" value="1"/>
</dbReference>
<evidence type="ECO:0000256" key="12">
    <source>
        <dbReference type="ARBA" id="ARBA00023136"/>
    </source>
</evidence>
<evidence type="ECO:0000256" key="10">
    <source>
        <dbReference type="ARBA" id="ARBA00023043"/>
    </source>
</evidence>
<feature type="domain" description="Transient receptor ion channel" evidence="19">
    <location>
        <begin position="249"/>
        <end position="311"/>
    </location>
</feature>
<dbReference type="GO" id="GO:0034703">
    <property type="term" value="C:cation channel complex"/>
    <property type="evidence" value="ECO:0007669"/>
    <property type="project" value="TreeGrafter"/>
</dbReference>
<keyword evidence="10" id="KW-0040">ANK repeat</keyword>
<dbReference type="FunFam" id="1.10.287.70:FF:000041">
    <property type="entry name" value="Transient receptor potential cation channel subfamily C member 7"/>
    <property type="match status" value="1"/>
</dbReference>
<keyword evidence="4" id="KW-0109">Calcium transport</keyword>
<keyword evidence="16" id="KW-0175">Coiled coil</keyword>
<feature type="coiled-coil region" evidence="16">
    <location>
        <begin position="296"/>
        <end position="323"/>
    </location>
</feature>
<dbReference type="GeneTree" id="ENSGT01060000248588"/>
<keyword evidence="12 18" id="KW-0472">Membrane</keyword>
<dbReference type="SUPFAM" id="SSF48403">
    <property type="entry name" value="Ankyrin repeat"/>
    <property type="match status" value="1"/>
</dbReference>
<feature type="transmembrane region" description="Helical" evidence="18">
    <location>
        <begin position="651"/>
        <end position="671"/>
    </location>
</feature>
<evidence type="ECO:0000259" key="19">
    <source>
        <dbReference type="SMART" id="SM01420"/>
    </source>
</evidence>
<evidence type="ECO:0000256" key="2">
    <source>
        <dbReference type="ARBA" id="ARBA00022448"/>
    </source>
</evidence>
<evidence type="ECO:0000313" key="21">
    <source>
        <dbReference type="Proteomes" id="UP001108240"/>
    </source>
</evidence>
<keyword evidence="2" id="KW-0813">Transport</keyword>
<feature type="transmembrane region" description="Helical" evidence="18">
    <location>
        <begin position="504"/>
        <end position="521"/>
    </location>
</feature>
<dbReference type="PRINTS" id="PR01097">
    <property type="entry name" value="TRNSRECEPTRP"/>
</dbReference>
<reference evidence="20" key="2">
    <citation type="submission" date="2025-09" db="UniProtKB">
        <authorList>
            <consortium name="Ensembl"/>
        </authorList>
    </citation>
    <scope>IDENTIFICATION</scope>
</reference>
<evidence type="ECO:0000256" key="9">
    <source>
        <dbReference type="ARBA" id="ARBA00022989"/>
    </source>
</evidence>
<keyword evidence="5" id="KW-0107">Calcium channel</keyword>
<feature type="transmembrane region" description="Helical" evidence="18">
    <location>
        <begin position="422"/>
        <end position="441"/>
    </location>
</feature>
<comment type="subcellular location">
    <subcellularLocation>
        <location evidence="1">Cell membrane</location>
        <topology evidence="1">Multi-pass membrane protein</topology>
    </subcellularLocation>
</comment>
<keyword evidence="13" id="KW-0325">Glycoprotein</keyword>
<keyword evidence="14" id="KW-0407">Ion channel</keyword>
<evidence type="ECO:0000256" key="4">
    <source>
        <dbReference type="ARBA" id="ARBA00022568"/>
    </source>
</evidence>
<dbReference type="GO" id="GO:0015279">
    <property type="term" value="F:store-operated calcium channel activity"/>
    <property type="evidence" value="ECO:0007669"/>
    <property type="project" value="TreeGrafter"/>
</dbReference>
<feature type="transmembrane region" description="Helical" evidence="18">
    <location>
        <begin position="542"/>
        <end position="563"/>
    </location>
</feature>
<accession>A0A9J8C9N9</accession>
<dbReference type="InterPro" id="IPR002153">
    <property type="entry name" value="TRPC_channel"/>
</dbReference>
<dbReference type="Pfam" id="PF00520">
    <property type="entry name" value="Ion_trans"/>
    <property type="match status" value="1"/>
</dbReference>
<dbReference type="InterPro" id="IPR036770">
    <property type="entry name" value="Ankyrin_rpt-contain_sf"/>
</dbReference>
<evidence type="ECO:0000256" key="16">
    <source>
        <dbReference type="SAM" id="Coils"/>
    </source>
</evidence>
<proteinExistence type="predicted"/>
<dbReference type="SMART" id="SM01420">
    <property type="entry name" value="TRP_2"/>
    <property type="match status" value="1"/>
</dbReference>
<evidence type="ECO:0000256" key="1">
    <source>
        <dbReference type="ARBA" id="ARBA00004651"/>
    </source>
</evidence>
<evidence type="ECO:0000256" key="17">
    <source>
        <dbReference type="SAM" id="MobiDB-lite"/>
    </source>
</evidence>
<comment type="catalytic activity">
    <reaction evidence="15">
        <text>Ca(2+)(in) = Ca(2+)(out)</text>
        <dbReference type="Rhea" id="RHEA:29671"/>
        <dbReference type="ChEBI" id="CHEBI:29108"/>
    </reaction>
</comment>
<keyword evidence="6 18" id="KW-0812">Transmembrane</keyword>
<dbReference type="SMART" id="SM00248">
    <property type="entry name" value="ANK"/>
    <property type="match status" value="3"/>
</dbReference>
<dbReference type="Proteomes" id="UP001108240">
    <property type="component" value="Unplaced"/>
</dbReference>
<dbReference type="GO" id="GO:0005886">
    <property type="term" value="C:plasma membrane"/>
    <property type="evidence" value="ECO:0007669"/>
    <property type="project" value="UniProtKB-SubCell"/>
</dbReference>
<dbReference type="Ensembl" id="ENSCCRT00000179607.1">
    <property type="protein sequence ID" value="ENSCCRP00000166592.1"/>
    <property type="gene ID" value="ENSCCRG00000023545.2"/>
</dbReference>
<dbReference type="InterPro" id="IPR005821">
    <property type="entry name" value="Ion_trans_dom"/>
</dbReference>
<dbReference type="InterPro" id="IPR002110">
    <property type="entry name" value="Ankyrin_rpt"/>
</dbReference>
<dbReference type="GO" id="GO:0070679">
    <property type="term" value="F:inositol 1,4,5 trisphosphate binding"/>
    <property type="evidence" value="ECO:0007669"/>
    <property type="project" value="TreeGrafter"/>
</dbReference>
<evidence type="ECO:0000256" key="6">
    <source>
        <dbReference type="ARBA" id="ARBA00022692"/>
    </source>
</evidence>
<dbReference type="Pfam" id="PF08344">
    <property type="entry name" value="TRP_2"/>
    <property type="match status" value="1"/>
</dbReference>
<feature type="transmembrane region" description="Helical" evidence="18">
    <location>
        <begin position="453"/>
        <end position="473"/>
    </location>
</feature>
<evidence type="ECO:0000256" key="14">
    <source>
        <dbReference type="ARBA" id="ARBA00023303"/>
    </source>
</evidence>
<dbReference type="GO" id="GO:0007338">
    <property type="term" value="P:single fertilization"/>
    <property type="evidence" value="ECO:0007669"/>
    <property type="project" value="TreeGrafter"/>
</dbReference>
<keyword evidence="7" id="KW-0677">Repeat</keyword>
<dbReference type="FunFam" id="1.25.40.20:FF:000157">
    <property type="entry name" value="short transient receptor potential channel 6 isoform X1"/>
    <property type="match status" value="1"/>
</dbReference>
<feature type="coiled-coil region" evidence="16">
    <location>
        <begin position="847"/>
        <end position="882"/>
    </location>
</feature>
<keyword evidence="8" id="KW-0106">Calcium</keyword>
<evidence type="ECO:0000256" key="7">
    <source>
        <dbReference type="ARBA" id="ARBA00022737"/>
    </source>
</evidence>
<evidence type="ECO:0000256" key="8">
    <source>
        <dbReference type="ARBA" id="ARBA00022837"/>
    </source>
</evidence>
<dbReference type="InterPro" id="IPR013555">
    <property type="entry name" value="TRP_dom"/>
</dbReference>
<evidence type="ECO:0000256" key="3">
    <source>
        <dbReference type="ARBA" id="ARBA00022475"/>
    </source>
</evidence>
<reference evidence="20" key="1">
    <citation type="submission" date="2025-08" db="UniProtKB">
        <authorList>
            <consortium name="Ensembl"/>
        </authorList>
    </citation>
    <scope>IDENTIFICATION</scope>
</reference>
<keyword evidence="21" id="KW-1185">Reference proteome</keyword>
<protein>
    <submittedName>
        <fullName evidence="20">Transient receptor potential cation channel, subfamily C, member 3</fullName>
    </submittedName>
</protein>
<evidence type="ECO:0000313" key="20">
    <source>
        <dbReference type="Ensembl" id="ENSCCRP00000166592.1"/>
    </source>
</evidence>
<keyword evidence="9 18" id="KW-1133">Transmembrane helix</keyword>
<evidence type="ECO:0000256" key="18">
    <source>
        <dbReference type="SAM" id="Phobius"/>
    </source>
</evidence>